<dbReference type="InterPro" id="IPR051745">
    <property type="entry name" value="Intracell_Transport_Effector"/>
</dbReference>
<dbReference type="Pfam" id="PF02318">
    <property type="entry name" value="FYVE_2"/>
    <property type="match status" value="1"/>
</dbReference>
<reference evidence="4" key="2">
    <citation type="submission" date="2017-10" db="EMBL/GenBank/DDBJ databases">
        <title>Ladona fulva Genome sequencing and assembly.</title>
        <authorList>
            <person name="Murali S."/>
            <person name="Richards S."/>
            <person name="Bandaranaike D."/>
            <person name="Bellair M."/>
            <person name="Blankenburg K."/>
            <person name="Chao H."/>
            <person name="Dinh H."/>
            <person name="Doddapaneni H."/>
            <person name="Dugan-Rocha S."/>
            <person name="Elkadiri S."/>
            <person name="Gnanaolivu R."/>
            <person name="Hernandez B."/>
            <person name="Skinner E."/>
            <person name="Javaid M."/>
            <person name="Lee S."/>
            <person name="Li M."/>
            <person name="Ming W."/>
            <person name="Munidasa M."/>
            <person name="Muniz J."/>
            <person name="Nguyen L."/>
            <person name="Hughes D."/>
            <person name="Osuji N."/>
            <person name="Pu L.-L."/>
            <person name="Puazo M."/>
            <person name="Qu C."/>
            <person name="Quiroz J."/>
            <person name="Raj R."/>
            <person name="Weissenberger G."/>
            <person name="Xin Y."/>
            <person name="Zou X."/>
            <person name="Han Y."/>
            <person name="Worley K."/>
            <person name="Muzny D."/>
            <person name="Gibbs R."/>
        </authorList>
    </citation>
    <scope>NUCLEOTIDE SEQUENCE</scope>
    <source>
        <strain evidence="4">Sampled in the wild</strain>
    </source>
</reference>
<dbReference type="GO" id="GO:0048471">
    <property type="term" value="C:perinuclear region of cytoplasm"/>
    <property type="evidence" value="ECO:0007669"/>
    <property type="project" value="UniProtKB-SubCell"/>
</dbReference>
<reference evidence="4" key="1">
    <citation type="submission" date="2013-04" db="EMBL/GenBank/DDBJ databases">
        <authorList>
            <person name="Qu J."/>
            <person name="Murali S.C."/>
            <person name="Bandaranaike D."/>
            <person name="Bellair M."/>
            <person name="Blankenburg K."/>
            <person name="Chao H."/>
            <person name="Dinh H."/>
            <person name="Doddapaneni H."/>
            <person name="Downs B."/>
            <person name="Dugan-Rocha S."/>
            <person name="Elkadiri S."/>
            <person name="Gnanaolivu R.D."/>
            <person name="Hernandez B."/>
            <person name="Javaid M."/>
            <person name="Jayaseelan J.C."/>
            <person name="Lee S."/>
            <person name="Li M."/>
            <person name="Ming W."/>
            <person name="Munidasa M."/>
            <person name="Muniz J."/>
            <person name="Nguyen L."/>
            <person name="Ongeri F."/>
            <person name="Osuji N."/>
            <person name="Pu L.-L."/>
            <person name="Puazo M."/>
            <person name="Qu C."/>
            <person name="Quiroz J."/>
            <person name="Raj R."/>
            <person name="Weissenberger G."/>
            <person name="Xin Y."/>
            <person name="Zou X."/>
            <person name="Han Y."/>
            <person name="Richards S."/>
            <person name="Worley K."/>
            <person name="Muzny D."/>
            <person name="Gibbs R."/>
        </authorList>
    </citation>
    <scope>NUCLEOTIDE SEQUENCE</scope>
    <source>
        <strain evidence="4">Sampled in the wild</strain>
    </source>
</reference>
<evidence type="ECO:0000259" key="3">
    <source>
        <dbReference type="Pfam" id="PF02318"/>
    </source>
</evidence>
<dbReference type="InterPro" id="IPR011011">
    <property type="entry name" value="Znf_FYVE_PHD"/>
</dbReference>
<dbReference type="GO" id="GO:0017022">
    <property type="term" value="F:myosin binding"/>
    <property type="evidence" value="ECO:0007669"/>
    <property type="project" value="TreeGrafter"/>
</dbReference>
<dbReference type="PANTHER" id="PTHR14555">
    <property type="entry name" value="MYELIN-ASSOCIATED OLIGODENDROCYTIC BASIC PROTEIN MOBP -RELATED"/>
    <property type="match status" value="1"/>
</dbReference>
<feature type="domain" description="FYVE-type zinc finger" evidence="3">
    <location>
        <begin position="54"/>
        <end position="131"/>
    </location>
</feature>
<dbReference type="Gene3D" id="3.30.40.10">
    <property type="entry name" value="Zinc/RING finger domain, C3HC4 (zinc finger)"/>
    <property type="match status" value="1"/>
</dbReference>
<dbReference type="GO" id="GO:0003779">
    <property type="term" value="F:actin binding"/>
    <property type="evidence" value="ECO:0007669"/>
    <property type="project" value="TreeGrafter"/>
</dbReference>
<protein>
    <recommendedName>
        <fullName evidence="3">FYVE-type zinc finger domain-containing protein</fullName>
    </recommendedName>
</protein>
<dbReference type="GO" id="GO:0030864">
    <property type="term" value="C:cortical actin cytoskeleton"/>
    <property type="evidence" value="ECO:0007669"/>
    <property type="project" value="TreeGrafter"/>
</dbReference>
<dbReference type="EMBL" id="KZ312439">
    <property type="protein sequence ID" value="KAG8240214.1"/>
    <property type="molecule type" value="Genomic_DNA"/>
</dbReference>
<comment type="caution">
    <text evidence="4">The sequence shown here is derived from an EMBL/GenBank/DDBJ whole genome shotgun (WGS) entry which is preliminary data.</text>
</comment>
<dbReference type="AlphaFoldDB" id="A0A8K0PEE8"/>
<accession>A0A8K0PEE8</accession>
<evidence type="ECO:0000256" key="2">
    <source>
        <dbReference type="ARBA" id="ARBA00022490"/>
    </source>
</evidence>
<keyword evidence="5" id="KW-1185">Reference proteome</keyword>
<dbReference type="Proteomes" id="UP000792457">
    <property type="component" value="Unassembled WGS sequence"/>
</dbReference>
<evidence type="ECO:0000256" key="1">
    <source>
        <dbReference type="ARBA" id="ARBA00004556"/>
    </source>
</evidence>
<evidence type="ECO:0000313" key="5">
    <source>
        <dbReference type="Proteomes" id="UP000792457"/>
    </source>
</evidence>
<comment type="subcellular location">
    <subcellularLocation>
        <location evidence="1">Cytoplasm</location>
        <location evidence="1">Perinuclear region</location>
    </subcellularLocation>
</comment>
<gene>
    <name evidence="4" type="ORF">J437_LFUL004674</name>
</gene>
<dbReference type="InterPro" id="IPR041282">
    <property type="entry name" value="FYVE_2"/>
</dbReference>
<dbReference type="InterPro" id="IPR013083">
    <property type="entry name" value="Znf_RING/FYVE/PHD"/>
</dbReference>
<proteinExistence type="predicted"/>
<sequence length="311" mass="34820">MENMRTIITASAVKKIKLIFIIPMNQYLSDCGDLTRLRGAAEGGEAEEEEEEEADRKALALARERRLNARACVRCRQAFPRSSAIFRCVRCKFRICEDCCVQSQPTAPGDCLCNSCHREVQLKSGDWFYSQLRKRFGNFGLQQEEGSFLRHNTNKDLAEEVDAETGKVREFVERLVEVLVSGGLDNVNINRLYSHPEYHPLPTDLVKIKNEGNDGVAAMVGEEDDDGLLCSPSVAHAQLKTLVQQVINEARVLPRLGVQQLLSNGMHKRQAGLGDVEMENNAVNGKEFEAENEDFASKTYEDILATAILNK</sequence>
<evidence type="ECO:0000313" key="4">
    <source>
        <dbReference type="EMBL" id="KAG8240214.1"/>
    </source>
</evidence>
<dbReference type="OrthoDB" id="10072397at2759"/>
<dbReference type="PANTHER" id="PTHR14555:SF6">
    <property type="entry name" value="RAB EFFECTOR MYRIP"/>
    <property type="match status" value="1"/>
</dbReference>
<organism evidence="4 5">
    <name type="scientific">Ladona fulva</name>
    <name type="common">Scarce chaser dragonfly</name>
    <name type="synonym">Libellula fulva</name>
    <dbReference type="NCBI Taxonomy" id="123851"/>
    <lineage>
        <taxon>Eukaryota</taxon>
        <taxon>Metazoa</taxon>
        <taxon>Ecdysozoa</taxon>
        <taxon>Arthropoda</taxon>
        <taxon>Hexapoda</taxon>
        <taxon>Insecta</taxon>
        <taxon>Pterygota</taxon>
        <taxon>Palaeoptera</taxon>
        <taxon>Odonata</taxon>
        <taxon>Epiprocta</taxon>
        <taxon>Anisoptera</taxon>
        <taxon>Libelluloidea</taxon>
        <taxon>Libellulidae</taxon>
        <taxon>Ladona</taxon>
    </lineage>
</organism>
<keyword evidence="2" id="KW-0963">Cytoplasm</keyword>
<dbReference type="SUPFAM" id="SSF57903">
    <property type="entry name" value="FYVE/PHD zinc finger"/>
    <property type="match status" value="1"/>
</dbReference>
<name>A0A8K0PEE8_LADFU</name>
<feature type="non-terminal residue" evidence="4">
    <location>
        <position position="1"/>
    </location>
</feature>